<evidence type="ECO:0000259" key="3">
    <source>
        <dbReference type="Pfam" id="PF19274"/>
    </source>
</evidence>
<dbReference type="AlphaFoldDB" id="A0ABC8SSX8"/>
<feature type="domain" description="PI4-kinase N-terminal" evidence="3">
    <location>
        <begin position="10"/>
        <end position="81"/>
    </location>
</feature>
<dbReference type="EMBL" id="CAUOFW020003473">
    <property type="protein sequence ID" value="CAK9160142.1"/>
    <property type="molecule type" value="Genomic_DNA"/>
</dbReference>
<gene>
    <name evidence="4" type="ORF">ILEXP_LOCUS28874</name>
</gene>
<keyword evidence="2" id="KW-0812">Transmembrane</keyword>
<dbReference type="Proteomes" id="UP001642360">
    <property type="component" value="Unassembled WGS sequence"/>
</dbReference>
<keyword evidence="2" id="KW-1133">Transmembrane helix</keyword>
<evidence type="ECO:0000313" key="5">
    <source>
        <dbReference type="Proteomes" id="UP001642360"/>
    </source>
</evidence>
<reference evidence="4 5" key="1">
    <citation type="submission" date="2024-02" db="EMBL/GenBank/DDBJ databases">
        <authorList>
            <person name="Vignale AGUSTIN F."/>
            <person name="Sosa J E."/>
            <person name="Modenutti C."/>
        </authorList>
    </citation>
    <scope>NUCLEOTIDE SEQUENCE [LARGE SCALE GENOMIC DNA]</scope>
</reference>
<comment type="caution">
    <text evidence="4">The sequence shown here is derived from an EMBL/GenBank/DDBJ whole genome shotgun (WGS) entry which is preliminary data.</text>
</comment>
<evidence type="ECO:0000256" key="1">
    <source>
        <dbReference type="ARBA" id="ARBA00006209"/>
    </source>
</evidence>
<evidence type="ECO:0000313" key="4">
    <source>
        <dbReference type="EMBL" id="CAK9160142.1"/>
    </source>
</evidence>
<feature type="transmembrane region" description="Helical" evidence="2">
    <location>
        <begin position="136"/>
        <end position="160"/>
    </location>
</feature>
<feature type="transmembrane region" description="Helical" evidence="2">
    <location>
        <begin position="180"/>
        <end position="199"/>
    </location>
</feature>
<organism evidence="4 5">
    <name type="scientific">Ilex paraguariensis</name>
    <name type="common">yerba mate</name>
    <dbReference type="NCBI Taxonomy" id="185542"/>
    <lineage>
        <taxon>Eukaryota</taxon>
        <taxon>Viridiplantae</taxon>
        <taxon>Streptophyta</taxon>
        <taxon>Embryophyta</taxon>
        <taxon>Tracheophyta</taxon>
        <taxon>Spermatophyta</taxon>
        <taxon>Magnoliopsida</taxon>
        <taxon>eudicotyledons</taxon>
        <taxon>Gunneridae</taxon>
        <taxon>Pentapetalae</taxon>
        <taxon>asterids</taxon>
        <taxon>campanulids</taxon>
        <taxon>Aquifoliales</taxon>
        <taxon>Aquifoliaceae</taxon>
        <taxon>Ilex</taxon>
    </lineage>
</organism>
<evidence type="ECO:0000256" key="2">
    <source>
        <dbReference type="SAM" id="Phobius"/>
    </source>
</evidence>
<dbReference type="InterPro" id="IPR045495">
    <property type="entry name" value="PI4K_N"/>
</dbReference>
<comment type="similarity">
    <text evidence="1">Belongs to the PI3/PI4-kinase family. Type III PI4K subfamily.</text>
</comment>
<dbReference type="Pfam" id="PF19274">
    <property type="entry name" value="PI4K_N"/>
    <property type="match status" value="2"/>
</dbReference>
<accession>A0ABC8SSX8</accession>
<feature type="transmembrane region" description="Helical" evidence="2">
    <location>
        <begin position="211"/>
        <end position="233"/>
    </location>
</feature>
<name>A0ABC8SSX8_9AQUA</name>
<sequence length="318" mass="34994">MRDTKWYRCTNDYWTGTKTANIPAVMAATAAALGANLKLTEAFNLECDHAGEIAGMRSLYESIGGLDSKPMLMGSGDKLDVPTLGSGVGEVDKSAFRETCSQATGFRSDLKSNVESFSQLLVLGFNFHADAMETGVFIWMSLVWVALQWGSLVLAGLTLIMGSQKCSLKGPVEQIMARRLWLSLIVLRVLTCWDVVESLGYASCGCGSTPVLLTIVFALLENISISNLAGLFISGTPDPYDQMLRLKSEEKPPEKRRKKKTRLQTTNGTYISQLIHHFLNELHLVYSAGEFVVSQNLSDYLMLSNNSSLLNHGIHKKR</sequence>
<proteinExistence type="inferred from homology"/>
<keyword evidence="2" id="KW-0472">Membrane</keyword>
<feature type="domain" description="PI4-kinase N-terminal" evidence="3">
    <location>
        <begin position="89"/>
        <end position="157"/>
    </location>
</feature>
<protein>
    <recommendedName>
        <fullName evidence="3">PI4-kinase N-terminal domain-containing protein</fullName>
    </recommendedName>
</protein>
<keyword evidence="5" id="KW-1185">Reference proteome</keyword>